<dbReference type="Gene3D" id="1.10.10.1710">
    <property type="entry name" value="Deoxyribodipyrimidine photolyase-related"/>
    <property type="match status" value="1"/>
</dbReference>
<protein>
    <submittedName>
        <fullName evidence="1">Cryptochrome/photolyase family protein</fullName>
    </submittedName>
</protein>
<dbReference type="Gene3D" id="3.40.50.620">
    <property type="entry name" value="HUPs"/>
    <property type="match status" value="1"/>
</dbReference>
<dbReference type="InterPro" id="IPR014729">
    <property type="entry name" value="Rossmann-like_a/b/a_fold"/>
</dbReference>
<keyword evidence="2" id="KW-1185">Reference proteome</keyword>
<dbReference type="Gene3D" id="1.10.579.10">
    <property type="entry name" value="DNA Cyclobutane Dipyrimidine Photolyase, subunit A, domain 3"/>
    <property type="match status" value="1"/>
</dbReference>
<dbReference type="RefSeq" id="WP_211422950.1">
    <property type="nucleotide sequence ID" value="NZ_CP072642.1"/>
</dbReference>
<dbReference type="Proteomes" id="UP000677668">
    <property type="component" value="Chromosome 1"/>
</dbReference>
<reference evidence="1 2" key="1">
    <citation type="submission" date="2021-03" db="EMBL/GenBank/DDBJ databases">
        <title>Genomic and phenotypic characterization of Chloracidobacterium isolates provides evidence for multiple species.</title>
        <authorList>
            <person name="Saini M.K."/>
            <person name="Costas A.M.G."/>
            <person name="Tank M."/>
            <person name="Bryant D.A."/>
        </authorList>
    </citation>
    <scope>NUCLEOTIDE SEQUENCE [LARGE SCALE GENOMIC DNA]</scope>
    <source>
        <strain evidence="1 2">N</strain>
    </source>
</reference>
<dbReference type="InterPro" id="IPR036134">
    <property type="entry name" value="Crypto/Photolyase_FAD-like_sf"/>
</dbReference>
<evidence type="ECO:0000313" key="2">
    <source>
        <dbReference type="Proteomes" id="UP000677668"/>
    </source>
</evidence>
<dbReference type="SUPFAM" id="SSF48173">
    <property type="entry name" value="Cryptochrome/photolyase FAD-binding domain"/>
    <property type="match status" value="1"/>
</dbReference>
<sequence length="504" mass="58717">METIWILGDQLVRLHPAFERVEHSTVRVLMIESAAHARRVRYHKQKLVFLFSAMRHYAEELRAMGWTVDYYREQPDFEAGLVAHLRQHRPSRIWLMEPNEYGVAELLKRLVAAHGLSLDILPTTMFISDRASFAARAQGKKTLVLENFYRRMRQMTGLLMEPDGEPTGGTWNYDRENRQVPPPDHRFPPLPRYAPDAITREVMDWVRRDFPDGYGVIEPFHWATTRAEAEDAYQDFIEHRLDLFGPYEDAMVRGQAALYHTLVSPYVNVGLLDPLVAARQAEQAYRAGKARLNSVEGVIRQFIGWREFIYQIYWLRMPEMAQANFFGDTRPLPHYYWDGETRMQCLRETITQLQQTGHTHHIQRLMVLGNFALLAGVLPQAVNEWFWLAYIDAYEWVTLPNVLGMSLYADGGFLATKPYVASAAYINRMSDYCQGCAYNPKQRHGEGACPFNSLYWDFLDRHRAKLFPNQRMRMMYAAWDNLNPQERAATLAWAATLLTRLEEL</sequence>
<organism evidence="1 2">
    <name type="scientific">Chloracidobacterium sp. N</name>
    <dbReference type="NCBI Taxonomy" id="2821540"/>
    <lineage>
        <taxon>Bacteria</taxon>
        <taxon>Pseudomonadati</taxon>
        <taxon>Acidobacteriota</taxon>
        <taxon>Terriglobia</taxon>
        <taxon>Terriglobales</taxon>
        <taxon>Acidobacteriaceae</taxon>
        <taxon>Chloracidobacterium</taxon>
        <taxon>Chloracidobacterium aggregatum</taxon>
    </lineage>
</organism>
<dbReference type="Pfam" id="PF04244">
    <property type="entry name" value="DPRP"/>
    <property type="match status" value="1"/>
</dbReference>
<dbReference type="InterPro" id="IPR052551">
    <property type="entry name" value="UV-DNA_repair_photolyase"/>
</dbReference>
<dbReference type="PANTHER" id="PTHR38657">
    <property type="entry name" value="SLR1343 PROTEIN"/>
    <property type="match status" value="1"/>
</dbReference>
<dbReference type="Gene3D" id="1.25.40.80">
    <property type="match status" value="1"/>
</dbReference>
<evidence type="ECO:0000313" key="1">
    <source>
        <dbReference type="EMBL" id="QUV94675.1"/>
    </source>
</evidence>
<accession>A0ABX8B0Z8</accession>
<dbReference type="InterPro" id="IPR007357">
    <property type="entry name" value="PhrB-like"/>
</dbReference>
<name>A0ABX8B0Z8_9BACT</name>
<gene>
    <name evidence="1" type="ORF">J8C05_04295</name>
</gene>
<proteinExistence type="predicted"/>
<dbReference type="PANTHER" id="PTHR38657:SF1">
    <property type="entry name" value="SLR1343 PROTEIN"/>
    <property type="match status" value="1"/>
</dbReference>
<dbReference type="EMBL" id="CP072642">
    <property type="protein sequence ID" value="QUV94675.1"/>
    <property type="molecule type" value="Genomic_DNA"/>
</dbReference>